<reference evidence="1 2" key="1">
    <citation type="journal article" date="2015" name="Genome Announc.">
        <title>Draft Genome Sequence and Gene Annotation of the Entomopathogenic Fungus Verticillium hemipterigenum.</title>
        <authorList>
            <person name="Horn F."/>
            <person name="Habel A."/>
            <person name="Scharf D.H."/>
            <person name="Dworschak J."/>
            <person name="Brakhage A.A."/>
            <person name="Guthke R."/>
            <person name="Hertweck C."/>
            <person name="Linde J."/>
        </authorList>
    </citation>
    <scope>NUCLEOTIDE SEQUENCE [LARGE SCALE GENOMIC DNA]</scope>
</reference>
<protein>
    <recommendedName>
        <fullName evidence="3">Ubiquitin fusion degradation protein</fullName>
    </recommendedName>
</protein>
<dbReference type="STRING" id="1531966.A0A0A1T385"/>
<dbReference type="Proteomes" id="UP000039046">
    <property type="component" value="Unassembled WGS sequence"/>
</dbReference>
<dbReference type="EMBL" id="CDHN01000001">
    <property type="protein sequence ID" value="CEJ79809.1"/>
    <property type="molecule type" value="Genomic_DNA"/>
</dbReference>
<evidence type="ECO:0000313" key="1">
    <source>
        <dbReference type="EMBL" id="CEJ79809.1"/>
    </source>
</evidence>
<organism evidence="1 2">
    <name type="scientific">[Torrubiella] hemipterigena</name>
    <dbReference type="NCBI Taxonomy" id="1531966"/>
    <lineage>
        <taxon>Eukaryota</taxon>
        <taxon>Fungi</taxon>
        <taxon>Dikarya</taxon>
        <taxon>Ascomycota</taxon>
        <taxon>Pezizomycotina</taxon>
        <taxon>Sordariomycetes</taxon>
        <taxon>Hypocreomycetidae</taxon>
        <taxon>Hypocreales</taxon>
        <taxon>Clavicipitaceae</taxon>
        <taxon>Clavicipitaceae incertae sedis</taxon>
        <taxon>'Torrubiella' clade</taxon>
    </lineage>
</organism>
<keyword evidence="2" id="KW-1185">Reference proteome</keyword>
<dbReference type="InterPro" id="IPR036047">
    <property type="entry name" value="F-box-like_dom_sf"/>
</dbReference>
<evidence type="ECO:0000313" key="2">
    <source>
        <dbReference type="Proteomes" id="UP000039046"/>
    </source>
</evidence>
<evidence type="ECO:0008006" key="3">
    <source>
        <dbReference type="Google" id="ProtNLM"/>
    </source>
</evidence>
<sequence length="527" mass="57701">MSFVIDNIPSRAVATACANQDHTGLTLEDLLHNSLVLAHIVPYLPASSILNLAATNSSFRSLLSHSPGVFRHLNLSTVKAAQFNIDQIDHGGEVWRNVQLDENLTEDDFYSGPLRGIVSTLRRRNILGDVQTLVLDGLSVTSDFVHDVINDPSYNIRILSLRETKNLNHGKLRNALQYACRPSRAEGMPRLKGVYIFGKKDYQSASSSSRHAHNHSAWGHQAAAAQEDAAMTQAQQFGDEWWNTRGRIYPRGMPDAWAQCLIACQGIIAFDAVLCQGPRHSNSAEFGKHRLHADSRPAVATYSVPGCAGCGKAPEGVLHPDTCAPASLPLLAPLPIMSSSLRAATVPSNPGDGLIARCTDCLRERYCSGCHKWWCEACYLLPEQAADSQPQIQILDDDHSAETLAFNDFAELDEVFTTATKFKSRLTKSCWECGTNCNDCIERTQRICTKCCAGYCIKHNEGSSPTHCDWCVSRGRSLARKKASGYSSSPPDRFASSPNHHKGFLMNIASERGVTAAAAFAARQGRF</sequence>
<accession>A0A0A1T385</accession>
<name>A0A0A1T385_9HYPO</name>
<proteinExistence type="predicted"/>
<dbReference type="AlphaFoldDB" id="A0A0A1T385"/>
<dbReference type="SUPFAM" id="SSF81383">
    <property type="entry name" value="F-box domain"/>
    <property type="match status" value="1"/>
</dbReference>
<gene>
    <name evidence="1" type="ORF">VHEMI00028</name>
</gene>
<dbReference type="OrthoDB" id="5345494at2759"/>